<comment type="similarity">
    <text evidence="2">Belongs to the SusD family.</text>
</comment>
<evidence type="ECO:0000313" key="8">
    <source>
        <dbReference type="Proteomes" id="UP000249547"/>
    </source>
</evidence>
<dbReference type="Pfam" id="PF07980">
    <property type="entry name" value="SusD_RagB"/>
    <property type="match status" value="1"/>
</dbReference>
<gene>
    <name evidence="7" type="ORF">LX64_01477</name>
</gene>
<evidence type="ECO:0000256" key="4">
    <source>
        <dbReference type="ARBA" id="ARBA00023136"/>
    </source>
</evidence>
<keyword evidence="5" id="KW-0998">Cell outer membrane</keyword>
<comment type="subcellular location">
    <subcellularLocation>
        <location evidence="1">Cell outer membrane</location>
    </subcellularLocation>
</comment>
<reference evidence="7 8" key="1">
    <citation type="submission" date="2018-06" db="EMBL/GenBank/DDBJ databases">
        <title>Genomic Encyclopedia of Archaeal and Bacterial Type Strains, Phase II (KMG-II): from individual species to whole genera.</title>
        <authorList>
            <person name="Goeker M."/>
        </authorList>
    </citation>
    <scope>NUCLEOTIDE SEQUENCE [LARGE SCALE GENOMIC DNA]</scope>
    <source>
        <strain evidence="7 8">DSM 23857</strain>
    </source>
</reference>
<keyword evidence="8" id="KW-1185">Reference proteome</keyword>
<feature type="domain" description="RagB/SusD" evidence="6">
    <location>
        <begin position="377"/>
        <end position="526"/>
    </location>
</feature>
<sequence>MKKNFLKIAGFVGLMAVGMASCTKDLDRMPTNSITSEVTYKDVAGYKSVLAKVYGSYATPGNDGINQSDLAGLDPGQGDFLRLFWNAQELSTEEAHCVWNDPGIPDFHNLNWTSSNVLLAGLYNRSLYQITVANELIRESSDAKVAGRGISGKDAEDIKKYRVEARFLRAFQYWVLLDLFGNPPFVTENDPIGKYIPPQIKRADLFAYIEKELKEIEPEMIGARQNEYGRADKAAVDALLARLYLNAEVYLGAGKGRYADAVTYAKAAIDGGYTLHPTYKNLFLGDNNLNNPEVILSINYDGTKTQNNGGTTFLINAAINADMNPASFGVPNGGWGGNRATKNLPDLFTNVADKRAMFYGDDAEITNVADFKQGKKITKFRNVTTAGAVIPSPRGDGSSVDFPLFRLAEMYLIYAEGVKRGGTTGTEAQALVYLNNLRQRAYGNTSGNISSYDLQYVLDERGRELYWEGFRRTDLIRYDKFTSSTYLWPWKGGVKDGRGVEAYRKIYPIPSTDLTANPSLKQNDGY</sequence>
<dbReference type="PROSITE" id="PS51257">
    <property type="entry name" value="PROKAR_LIPOPROTEIN"/>
    <property type="match status" value="1"/>
</dbReference>
<dbReference type="Proteomes" id="UP000249547">
    <property type="component" value="Unassembled WGS sequence"/>
</dbReference>
<dbReference type="Gene3D" id="1.25.40.390">
    <property type="match status" value="1"/>
</dbReference>
<dbReference type="AlphaFoldDB" id="A0A327QZG5"/>
<dbReference type="OrthoDB" id="9783641at2"/>
<evidence type="ECO:0000256" key="2">
    <source>
        <dbReference type="ARBA" id="ARBA00006275"/>
    </source>
</evidence>
<dbReference type="GO" id="GO:0009279">
    <property type="term" value="C:cell outer membrane"/>
    <property type="evidence" value="ECO:0007669"/>
    <property type="project" value="UniProtKB-SubCell"/>
</dbReference>
<protein>
    <submittedName>
        <fullName evidence="7">Putative outer membrane starch-binding protein</fullName>
    </submittedName>
</protein>
<evidence type="ECO:0000256" key="1">
    <source>
        <dbReference type="ARBA" id="ARBA00004442"/>
    </source>
</evidence>
<keyword evidence="4" id="KW-0472">Membrane</keyword>
<comment type="caution">
    <text evidence="7">The sequence shown here is derived from an EMBL/GenBank/DDBJ whole genome shotgun (WGS) entry which is preliminary data.</text>
</comment>
<keyword evidence="3" id="KW-0732">Signal</keyword>
<evidence type="ECO:0000256" key="3">
    <source>
        <dbReference type="ARBA" id="ARBA00022729"/>
    </source>
</evidence>
<dbReference type="SUPFAM" id="SSF48452">
    <property type="entry name" value="TPR-like"/>
    <property type="match status" value="1"/>
</dbReference>
<name>A0A327QZG5_9BACT</name>
<dbReference type="CDD" id="cd08977">
    <property type="entry name" value="SusD"/>
    <property type="match status" value="1"/>
</dbReference>
<evidence type="ECO:0000313" key="7">
    <source>
        <dbReference type="EMBL" id="RAJ08823.1"/>
    </source>
</evidence>
<evidence type="ECO:0000259" key="6">
    <source>
        <dbReference type="Pfam" id="PF07980"/>
    </source>
</evidence>
<dbReference type="Gene3D" id="1.10.3780.10">
    <property type="entry name" value="SusD-like"/>
    <property type="match status" value="1"/>
</dbReference>
<proteinExistence type="inferred from homology"/>
<accession>A0A327QZG5</accession>
<dbReference type="Gene3D" id="1.25.40.10">
    <property type="entry name" value="Tetratricopeptide repeat domain"/>
    <property type="match status" value="1"/>
</dbReference>
<dbReference type="RefSeq" id="WP_111596925.1">
    <property type="nucleotide sequence ID" value="NZ_QLLL01000002.1"/>
</dbReference>
<organism evidence="7 8">
    <name type="scientific">Chitinophaga skermanii</name>
    <dbReference type="NCBI Taxonomy" id="331697"/>
    <lineage>
        <taxon>Bacteria</taxon>
        <taxon>Pseudomonadati</taxon>
        <taxon>Bacteroidota</taxon>
        <taxon>Chitinophagia</taxon>
        <taxon>Chitinophagales</taxon>
        <taxon>Chitinophagaceae</taxon>
        <taxon>Chitinophaga</taxon>
    </lineage>
</organism>
<dbReference type="InterPro" id="IPR012944">
    <property type="entry name" value="SusD_RagB_dom"/>
</dbReference>
<dbReference type="EMBL" id="QLLL01000002">
    <property type="protein sequence ID" value="RAJ08823.1"/>
    <property type="molecule type" value="Genomic_DNA"/>
</dbReference>
<evidence type="ECO:0000256" key="5">
    <source>
        <dbReference type="ARBA" id="ARBA00023237"/>
    </source>
</evidence>
<dbReference type="InterPro" id="IPR011990">
    <property type="entry name" value="TPR-like_helical_dom_sf"/>
</dbReference>